<proteinExistence type="predicted"/>
<gene>
    <name evidence="1" type="ORF">OERS_04440</name>
</gene>
<comment type="caution">
    <text evidence="1">The sequence shown here is derived from an EMBL/GenBank/DDBJ whole genome shotgun (WGS) entry which is preliminary data.</text>
</comment>
<evidence type="ECO:0000313" key="2">
    <source>
        <dbReference type="Proteomes" id="UP000093412"/>
    </source>
</evidence>
<name>A0ABX2Y8D0_9CELL</name>
<dbReference type="RefSeq" id="WP_068624058.1">
    <property type="nucleotide sequence ID" value="NZ_MAQA01000003.1"/>
</dbReference>
<protein>
    <submittedName>
        <fullName evidence="1">Uncharacterized protein</fullName>
    </submittedName>
</protein>
<evidence type="ECO:0000313" key="1">
    <source>
        <dbReference type="EMBL" id="OCI32852.1"/>
    </source>
</evidence>
<accession>A0ABX2Y8D0</accession>
<reference evidence="1 2" key="1">
    <citation type="submission" date="2016-06" db="EMBL/GenBank/DDBJ databases">
        <title>Genome sequence of Oerskovia enterophila DSM 43852.</title>
        <authorList>
            <person name="Poehlein A."/>
            <person name="Jag V."/>
            <person name="Bengelsdorf F.R."/>
            <person name="Daniel R."/>
            <person name="Duerre P."/>
        </authorList>
    </citation>
    <scope>NUCLEOTIDE SEQUENCE [LARGE SCALE GENOMIC DNA]</scope>
    <source>
        <strain evidence="1 2">DSM 43852</strain>
    </source>
</reference>
<organism evidence="1 2">
    <name type="scientific">Oerskovia enterophila</name>
    <dbReference type="NCBI Taxonomy" id="43678"/>
    <lineage>
        <taxon>Bacteria</taxon>
        <taxon>Bacillati</taxon>
        <taxon>Actinomycetota</taxon>
        <taxon>Actinomycetes</taxon>
        <taxon>Micrococcales</taxon>
        <taxon>Cellulomonadaceae</taxon>
        <taxon>Oerskovia</taxon>
    </lineage>
</organism>
<sequence length="235" mass="24877">MSTQTFDDRAHPRATDGKFATKDVAEAAGGMVALAPAPADDLTEILGSCSRRVQARLESPGGPGDTMTLTALRLRGVAAAVRMDHPEAKFVQLEVSDSADDVLWVADLADADRLSLTDYSVELSQDEEVSDLLCGVEPHLVEASASAVDADRRRGIFMVDLDAALAAPEPVDAGVAATARAEAMVDGYRTEHTDLDKDDQEVAREMLGDLNQWASARGIDLTALLNDTPASGNGR</sequence>
<dbReference type="Proteomes" id="UP000093412">
    <property type="component" value="Unassembled WGS sequence"/>
</dbReference>
<dbReference type="EMBL" id="MAQA01000003">
    <property type="protein sequence ID" value="OCI32852.1"/>
    <property type="molecule type" value="Genomic_DNA"/>
</dbReference>
<keyword evidence="2" id="KW-1185">Reference proteome</keyword>